<dbReference type="InterPro" id="IPR036188">
    <property type="entry name" value="FAD/NAD-bd_sf"/>
</dbReference>
<dbReference type="Pfam" id="PF13738">
    <property type="entry name" value="Pyr_redox_3"/>
    <property type="match status" value="1"/>
</dbReference>
<dbReference type="SUPFAM" id="SSF51905">
    <property type="entry name" value="FAD/NAD(P)-binding domain"/>
    <property type="match status" value="1"/>
</dbReference>
<reference evidence="2 3" key="1">
    <citation type="submission" date="2018-02" db="EMBL/GenBank/DDBJ databases">
        <title>The genomes of Aspergillus section Nigri reveals drivers in fungal speciation.</title>
        <authorList>
            <consortium name="DOE Joint Genome Institute"/>
            <person name="Vesth T.C."/>
            <person name="Nybo J."/>
            <person name="Theobald S."/>
            <person name="Brandl J."/>
            <person name="Frisvad J.C."/>
            <person name="Nielsen K.F."/>
            <person name="Lyhne E.K."/>
            <person name="Kogle M.E."/>
            <person name="Kuo A."/>
            <person name="Riley R."/>
            <person name="Clum A."/>
            <person name="Nolan M."/>
            <person name="Lipzen A."/>
            <person name="Salamov A."/>
            <person name="Henrissat B."/>
            <person name="Wiebenga A."/>
            <person name="De vries R.P."/>
            <person name="Grigoriev I.V."/>
            <person name="Mortensen U.H."/>
            <person name="Andersen M.R."/>
            <person name="Baker S.E."/>
        </authorList>
    </citation>
    <scope>NUCLEOTIDE SEQUENCE [LARGE SCALE GENOMIC DNA]</scope>
    <source>
        <strain evidence="2 3">CBS 707.79</strain>
    </source>
</reference>
<dbReference type="EMBL" id="KZ826026">
    <property type="protein sequence ID" value="PYH89515.1"/>
    <property type="molecule type" value="Genomic_DNA"/>
</dbReference>
<keyword evidence="3" id="KW-1185">Reference proteome</keyword>
<keyword evidence="1" id="KW-0560">Oxidoreductase</keyword>
<dbReference type="GO" id="GO:0050660">
    <property type="term" value="F:flavin adenine dinucleotide binding"/>
    <property type="evidence" value="ECO:0007669"/>
    <property type="project" value="TreeGrafter"/>
</dbReference>
<gene>
    <name evidence="2" type="ORF">BO71DRAFT_403020</name>
</gene>
<proteinExistence type="predicted"/>
<evidence type="ECO:0000313" key="2">
    <source>
        <dbReference type="EMBL" id="PYH89515.1"/>
    </source>
</evidence>
<evidence type="ECO:0000256" key="1">
    <source>
        <dbReference type="ARBA" id="ARBA00023002"/>
    </source>
</evidence>
<accession>A0A319CW55</accession>
<dbReference type="PANTHER" id="PTHR43539:SF68">
    <property type="entry name" value="FLAVIN-BINDING MONOOXYGENASE-LIKE PROTEIN (AFU_ORTHOLOGUE AFUA_4G09220)"/>
    <property type="match status" value="1"/>
</dbReference>
<dbReference type="AlphaFoldDB" id="A0A319CW55"/>
<dbReference type="OrthoDB" id="74360at2759"/>
<organism evidence="2 3">
    <name type="scientific">Aspergillus ellipticus CBS 707.79</name>
    <dbReference type="NCBI Taxonomy" id="1448320"/>
    <lineage>
        <taxon>Eukaryota</taxon>
        <taxon>Fungi</taxon>
        <taxon>Dikarya</taxon>
        <taxon>Ascomycota</taxon>
        <taxon>Pezizomycotina</taxon>
        <taxon>Eurotiomycetes</taxon>
        <taxon>Eurotiomycetidae</taxon>
        <taxon>Eurotiales</taxon>
        <taxon>Aspergillaceae</taxon>
        <taxon>Aspergillus</taxon>
        <taxon>Aspergillus subgen. Circumdati</taxon>
    </lineage>
</organism>
<protein>
    <submittedName>
        <fullName evidence="2">FAD/NAD(P)-binding domain-containing protein</fullName>
    </submittedName>
</protein>
<dbReference type="STRING" id="1448320.A0A319CW55"/>
<name>A0A319CW55_9EURO</name>
<evidence type="ECO:0000313" key="3">
    <source>
        <dbReference type="Proteomes" id="UP000247810"/>
    </source>
</evidence>
<dbReference type="Gene3D" id="3.50.50.60">
    <property type="entry name" value="FAD/NAD(P)-binding domain"/>
    <property type="match status" value="2"/>
</dbReference>
<dbReference type="InterPro" id="IPR050982">
    <property type="entry name" value="Auxin_biosynth/cation_transpt"/>
</dbReference>
<dbReference type="Proteomes" id="UP000247810">
    <property type="component" value="Unassembled WGS sequence"/>
</dbReference>
<dbReference type="GO" id="GO:0004497">
    <property type="term" value="F:monooxygenase activity"/>
    <property type="evidence" value="ECO:0007669"/>
    <property type="project" value="TreeGrafter"/>
</dbReference>
<dbReference type="PANTHER" id="PTHR43539">
    <property type="entry name" value="FLAVIN-BINDING MONOOXYGENASE-LIKE PROTEIN (AFU_ORTHOLOGUE AFUA_4G09220)"/>
    <property type="match status" value="1"/>
</dbReference>
<sequence>MASSSAYVDAHASLRDEYPPKADLRKVIAQNPLPSIAPGMIDPASMVGSAPTEQAQAVLDRFNAALASNDARALESCFFPTQAYWKDQLALTYHLRTFSKPGVIAAALLRTKALRAVAGSVNIDGGALFVPVNPTLQFIDCGIIFRTNSPGATCKGKLVLLPVKSGENGPIVWKIWVLSTLLESLDLQPEDEGLLQFPGRSFDGQGVFDTDVFIIGGGNAAVALAARLKALGVESVMAERNAQVGDNWARRYDCMRFHIPTGSCDLPFMSYGKHLRGSHMLSREELASQVRRYVAAFNLNVVTSADIQSTYYDKSAQQWEIHFQTPAGPRTAVSRHLVLATGIGSQKPNLPRIADSHLYHGISIHSAQYENATKLQEQGAKSVLVIGSANTAFDVLEDCCKAGLQSTMVSRSPTYICPADYLYDSNSLGAYDGDVKATDRRFLTLPACIDGQFSGGLLAQMASAEPHRYKALAEAGFDVLDSRDPNCLLMHNLLERAGGHYVDVGGTKLLEQGKAGIISGVEPIAYTPTGLLFSDGSTVDTDAVVWCTGFADTNVRDTAAQILGGGDETESEHLLGPREVAARLDATWGVDVEGEIRGLWKRQLHLDNFWVMGGFTQQHRWHSRTLALQIKAALEGVLPPAYRDTPGGRSFGSVL</sequence>
<dbReference type="VEuPathDB" id="FungiDB:BO71DRAFT_403020"/>